<evidence type="ECO:0000313" key="7">
    <source>
        <dbReference type="Proteomes" id="UP001165381"/>
    </source>
</evidence>
<evidence type="ECO:0000313" key="6">
    <source>
        <dbReference type="EMBL" id="MCL6293544.1"/>
    </source>
</evidence>
<organism evidence="6 7">
    <name type="scientific">Jejuia spongiicola</name>
    <dbReference type="NCBI Taxonomy" id="2942207"/>
    <lineage>
        <taxon>Bacteria</taxon>
        <taxon>Pseudomonadati</taxon>
        <taxon>Bacteroidota</taxon>
        <taxon>Flavobacteriia</taxon>
        <taxon>Flavobacteriales</taxon>
        <taxon>Flavobacteriaceae</taxon>
        <taxon>Jejuia</taxon>
    </lineage>
</organism>
<proteinExistence type="inferred from homology"/>
<dbReference type="PANTHER" id="PTHR43863:SF2">
    <property type="entry name" value="MALTASE-GLUCOAMYLASE"/>
    <property type="match status" value="1"/>
</dbReference>
<dbReference type="Pfam" id="PF01055">
    <property type="entry name" value="Glyco_hydro_31_2nd"/>
    <property type="match status" value="1"/>
</dbReference>
<evidence type="ECO:0000256" key="1">
    <source>
        <dbReference type="ARBA" id="ARBA00007806"/>
    </source>
</evidence>
<dbReference type="Pfam" id="PF17137">
    <property type="entry name" value="DUF5110"/>
    <property type="match status" value="1"/>
</dbReference>
<dbReference type="Gene3D" id="2.60.40.1760">
    <property type="entry name" value="glycosyl hydrolase (family 31)"/>
    <property type="match status" value="1"/>
</dbReference>
<evidence type="ECO:0000259" key="4">
    <source>
        <dbReference type="Pfam" id="PF17137"/>
    </source>
</evidence>
<protein>
    <submittedName>
        <fullName evidence="6">DUF5110 domain-containing protein</fullName>
    </submittedName>
</protein>
<dbReference type="SUPFAM" id="SSF51011">
    <property type="entry name" value="Glycosyl hydrolase domain"/>
    <property type="match status" value="1"/>
</dbReference>
<dbReference type="Gene3D" id="2.60.40.1180">
    <property type="entry name" value="Golgi alpha-mannosidase II"/>
    <property type="match status" value="2"/>
</dbReference>
<dbReference type="RefSeq" id="WP_249971689.1">
    <property type="nucleotide sequence ID" value="NZ_JAMFLZ010000001.1"/>
</dbReference>
<feature type="domain" description="Glycoside hydrolase family 31 TIM barrel" evidence="3">
    <location>
        <begin position="188"/>
        <end position="512"/>
    </location>
</feature>
<gene>
    <name evidence="6" type="ORF">M3P09_00975</name>
</gene>
<keyword evidence="2" id="KW-0378">Hydrolase</keyword>
<name>A0ABT0Q9F8_9FLAO</name>
<feature type="domain" description="DUF5110" evidence="4">
    <location>
        <begin position="628"/>
        <end position="698"/>
    </location>
</feature>
<evidence type="ECO:0000259" key="3">
    <source>
        <dbReference type="Pfam" id="PF01055"/>
    </source>
</evidence>
<keyword evidence="7" id="KW-1185">Reference proteome</keyword>
<keyword evidence="2" id="KW-0326">Glycosidase</keyword>
<dbReference type="EMBL" id="JAMFLZ010000001">
    <property type="protein sequence ID" value="MCL6293544.1"/>
    <property type="molecule type" value="Genomic_DNA"/>
</dbReference>
<dbReference type="InterPro" id="IPR033403">
    <property type="entry name" value="DUF5110"/>
</dbReference>
<reference evidence="6" key="1">
    <citation type="submission" date="2022-05" db="EMBL/GenBank/DDBJ databases">
        <authorList>
            <person name="Park J.-S."/>
        </authorList>
    </citation>
    <scope>NUCLEOTIDE SEQUENCE</scope>
    <source>
        <strain evidence="6">2012CJ34-3</strain>
    </source>
</reference>
<dbReference type="InterPro" id="IPR013780">
    <property type="entry name" value="Glyco_hydro_b"/>
</dbReference>
<dbReference type="InterPro" id="IPR000322">
    <property type="entry name" value="Glyco_hydro_31_TIM"/>
</dbReference>
<dbReference type="PANTHER" id="PTHR43863">
    <property type="entry name" value="HYDROLASE, PUTATIVE (AFU_ORTHOLOGUE AFUA_1G03140)-RELATED"/>
    <property type="match status" value="1"/>
</dbReference>
<sequence>MSNSFSSQNNVGAHDGYVTRVTINQNTEISFYSSTMFRLRYSKLNNDNYKKEYAIPFTIGHTNPWKEVSVSVIQKDNIYFLHTEKLTVEVNIITKEMTVKQKNSGTQIYPSDGPVYGMFKDGYSMFDSASFFNEKNDNSRYSHWFYNPETHLYDIYLEEDALMDQYFIYGPSYQKIYQQFNQLIGAEPLLPKKAYGFFQTQHLACNGDQKQLMDVAKKLRERNIPADNLIIDFEWGDGCIANKEIQWGSIMDWSDNYKKPLSPTAMIDSLKAMNFDVMLIQHNAPDYKNRNGQGWTETIQPEALWWEKWKEKLNQGVRGTWQDTRRNDITDSRIWTGTQKYLGNNNRVLFMGCRKMQAVNPWDFRYSVTPVNNLIGARRYPFDWTGDCSFNWNELKWQIKAITNSHGSLKGVSYISSDGVGETWQIQARWNQFSDFSAISRSHNPKPWAGNIDVANFQNKIKIEGRDSVVIKDTKENITHAVSGNENTGLSAERSIRKHRKERYKLLPYIYSTAYENYLKGMPICRPMLVAFPEDYLCFSDTWPYQYMFGSNILVAPVYSDFKTMEIYLPRENDWIDYWSKEVYKGGGIISYNTEDVEKLPLFIKAGAILPKTSERNWIEEEKQEEKLILDIYPAEGKTSFTLYEDDGKTIVYQNGAYSSIVISQNQAKEGELIINIDKAKGNFKNKLYSRVWQVRVFDILNVYNSVSINGKKEKIKANSNSSKTDLKNGEMFKEVTFSQSLDKSSTLVFNKNN</sequence>
<feature type="domain" description="Glycosyl hydrolase family 31 C-terminal" evidence="5">
    <location>
        <begin position="521"/>
        <end position="610"/>
    </location>
</feature>
<dbReference type="Proteomes" id="UP001165381">
    <property type="component" value="Unassembled WGS sequence"/>
</dbReference>
<dbReference type="Gene3D" id="3.20.20.80">
    <property type="entry name" value="Glycosidases"/>
    <property type="match status" value="1"/>
</dbReference>
<evidence type="ECO:0000256" key="2">
    <source>
        <dbReference type="RuleBase" id="RU361185"/>
    </source>
</evidence>
<dbReference type="InterPro" id="IPR051816">
    <property type="entry name" value="Glycosyl_Hydrolase_31"/>
</dbReference>
<comment type="similarity">
    <text evidence="1 2">Belongs to the glycosyl hydrolase 31 family.</text>
</comment>
<dbReference type="Pfam" id="PF21365">
    <property type="entry name" value="Glyco_hydro_31_3rd"/>
    <property type="match status" value="1"/>
</dbReference>
<dbReference type="InterPro" id="IPR048395">
    <property type="entry name" value="Glyco_hydro_31_C"/>
</dbReference>
<dbReference type="SUPFAM" id="SSF51445">
    <property type="entry name" value="(Trans)glycosidases"/>
    <property type="match status" value="1"/>
</dbReference>
<evidence type="ECO:0000259" key="5">
    <source>
        <dbReference type="Pfam" id="PF21365"/>
    </source>
</evidence>
<comment type="caution">
    <text evidence="6">The sequence shown here is derived from an EMBL/GenBank/DDBJ whole genome shotgun (WGS) entry which is preliminary data.</text>
</comment>
<dbReference type="InterPro" id="IPR017853">
    <property type="entry name" value="GH"/>
</dbReference>
<accession>A0ABT0Q9F8</accession>